<protein>
    <submittedName>
        <fullName evidence="1">Uncharacterized protein</fullName>
    </submittedName>
</protein>
<organism evidence="1 2">
    <name type="scientific">Phytophthora infestans</name>
    <name type="common">Potato late blight agent</name>
    <name type="synonym">Botrytis infestans</name>
    <dbReference type="NCBI Taxonomy" id="4787"/>
    <lineage>
        <taxon>Eukaryota</taxon>
        <taxon>Sar</taxon>
        <taxon>Stramenopiles</taxon>
        <taxon>Oomycota</taxon>
        <taxon>Peronosporomycetes</taxon>
        <taxon>Peronosporales</taxon>
        <taxon>Peronosporaceae</taxon>
        <taxon>Phytophthora</taxon>
    </lineage>
</organism>
<gene>
    <name evidence="1" type="ORF">GN244_ATG18884</name>
</gene>
<dbReference type="AlphaFoldDB" id="A0A833RYV7"/>
<accession>A0A833RYV7</accession>
<evidence type="ECO:0000313" key="1">
    <source>
        <dbReference type="EMBL" id="KAF4029386.1"/>
    </source>
</evidence>
<dbReference type="Proteomes" id="UP000602510">
    <property type="component" value="Unassembled WGS sequence"/>
</dbReference>
<keyword evidence="2" id="KW-1185">Reference proteome</keyword>
<evidence type="ECO:0000313" key="2">
    <source>
        <dbReference type="Proteomes" id="UP000602510"/>
    </source>
</evidence>
<dbReference type="EMBL" id="WSZM01000820">
    <property type="protein sequence ID" value="KAF4029386.1"/>
    <property type="molecule type" value="Genomic_DNA"/>
</dbReference>
<name>A0A833RYV7_PHYIN</name>
<sequence>MRSGTLVSKGNEKDEDNVRLALVNDEVVLEPSAQDVSAVLLEPLDAIAAAVQEIDRLDCDIPKWRSVREARSRDAGGARFSCVVRSVHGLRVLRRVCNHHGATAIVATRTPALERRQSAEGPVFAAVVHADQAVPRSLGPCGRHRLLLRRAAACVCVYQRSKKNVRSRSLELPDTLATSFVRDARTQNLAITARYAAILARIDEKPTNEAELARLTQFVGESKTTIAGIHVRVDALTELSHKLSTEDFTLAHSTKECPLKVAHVADL</sequence>
<proteinExistence type="predicted"/>
<reference evidence="1" key="1">
    <citation type="submission" date="2020-04" db="EMBL/GenBank/DDBJ databases">
        <title>Hybrid Assembly of Korean Phytophthora infestans isolates.</title>
        <authorList>
            <person name="Prokchorchik M."/>
            <person name="Lee Y."/>
            <person name="Seo J."/>
            <person name="Cho J.-H."/>
            <person name="Park Y.-E."/>
            <person name="Jang D.-C."/>
            <person name="Im J.-S."/>
            <person name="Choi J.-G."/>
            <person name="Park H.-J."/>
            <person name="Lee G.-B."/>
            <person name="Lee Y.-G."/>
            <person name="Hong S.-Y."/>
            <person name="Cho K."/>
            <person name="Sohn K.H."/>
        </authorList>
    </citation>
    <scope>NUCLEOTIDE SEQUENCE</scope>
    <source>
        <strain evidence="1">KR_1_A1</strain>
    </source>
</reference>
<comment type="caution">
    <text evidence="1">The sequence shown here is derived from an EMBL/GenBank/DDBJ whole genome shotgun (WGS) entry which is preliminary data.</text>
</comment>